<organism evidence="1 2">
    <name type="scientific">Guyanagaster necrorhizus</name>
    <dbReference type="NCBI Taxonomy" id="856835"/>
    <lineage>
        <taxon>Eukaryota</taxon>
        <taxon>Fungi</taxon>
        <taxon>Dikarya</taxon>
        <taxon>Basidiomycota</taxon>
        <taxon>Agaricomycotina</taxon>
        <taxon>Agaricomycetes</taxon>
        <taxon>Agaricomycetidae</taxon>
        <taxon>Agaricales</taxon>
        <taxon>Marasmiineae</taxon>
        <taxon>Physalacriaceae</taxon>
        <taxon>Guyanagaster</taxon>
    </lineage>
</organism>
<accession>A0A9P7W1A0</accession>
<dbReference type="RefSeq" id="XP_043044267.1">
    <property type="nucleotide sequence ID" value="XM_043190290.1"/>
</dbReference>
<evidence type="ECO:0000313" key="2">
    <source>
        <dbReference type="Proteomes" id="UP000812287"/>
    </source>
</evidence>
<reference evidence="1" key="1">
    <citation type="submission" date="2020-11" db="EMBL/GenBank/DDBJ databases">
        <title>Adaptations for nitrogen fixation in a non-lichenized fungal sporocarp promotes dispersal by wood-feeding termites.</title>
        <authorList>
            <consortium name="DOE Joint Genome Institute"/>
            <person name="Koch R.A."/>
            <person name="Yoon G."/>
            <person name="Arayal U."/>
            <person name="Lail K."/>
            <person name="Amirebrahimi M."/>
            <person name="Labutti K."/>
            <person name="Lipzen A."/>
            <person name="Riley R."/>
            <person name="Barry K."/>
            <person name="Henrissat B."/>
            <person name="Grigoriev I.V."/>
            <person name="Herr J.R."/>
            <person name="Aime M.C."/>
        </authorList>
    </citation>
    <scope>NUCLEOTIDE SEQUENCE</scope>
    <source>
        <strain evidence="1">MCA 3950</strain>
    </source>
</reference>
<sequence length="172" mass="19163">MPLEAICRWPARREGLCTICLTRCPKGPQGELSVFTSCSLQRNGAEIDDEGELDRDESGVILSAVACRRGSPEVMRTLERNRTLRFLIAIGEVSDGAYGLSVWESSAADELVTVLCMLLISDSGTLSTWQNVWVGERKGRRGKSRGYARWPLPLAELWPKEKFLLYLAVNES</sequence>
<gene>
    <name evidence="1" type="ORF">BT62DRAFT_991596</name>
</gene>
<dbReference type="AlphaFoldDB" id="A0A9P7W1A0"/>
<dbReference type="GeneID" id="66112587"/>
<proteinExistence type="predicted"/>
<comment type="caution">
    <text evidence="1">The sequence shown here is derived from an EMBL/GenBank/DDBJ whole genome shotgun (WGS) entry which is preliminary data.</text>
</comment>
<name>A0A9P7W1A0_9AGAR</name>
<keyword evidence="2" id="KW-1185">Reference proteome</keyword>
<evidence type="ECO:0000313" key="1">
    <source>
        <dbReference type="EMBL" id="KAG7450767.1"/>
    </source>
</evidence>
<dbReference type="EMBL" id="MU250526">
    <property type="protein sequence ID" value="KAG7450767.1"/>
    <property type="molecule type" value="Genomic_DNA"/>
</dbReference>
<dbReference type="Proteomes" id="UP000812287">
    <property type="component" value="Unassembled WGS sequence"/>
</dbReference>
<protein>
    <submittedName>
        <fullName evidence="1">Uncharacterized protein</fullName>
    </submittedName>
</protein>